<organism evidence="7 8">
    <name type="scientific">Halobium palmae</name>
    <dbReference type="NCBI Taxonomy" id="1776492"/>
    <lineage>
        <taxon>Archaea</taxon>
        <taxon>Methanobacteriati</taxon>
        <taxon>Methanobacteriota</taxon>
        <taxon>Stenosarchaea group</taxon>
        <taxon>Halobacteria</taxon>
        <taxon>Halobacteriales</taxon>
        <taxon>Haloferacaceae</taxon>
        <taxon>Halobium</taxon>
    </lineage>
</organism>
<comment type="caution">
    <text evidence="7">The sequence shown here is derived from an EMBL/GenBank/DDBJ whole genome shotgun (WGS) entry which is preliminary data.</text>
</comment>
<dbReference type="InterPro" id="IPR036097">
    <property type="entry name" value="HisK_dim/P_sf"/>
</dbReference>
<dbReference type="InterPro" id="IPR050351">
    <property type="entry name" value="BphY/WalK/GraS-like"/>
</dbReference>
<evidence type="ECO:0000256" key="4">
    <source>
        <dbReference type="ARBA" id="ARBA00022777"/>
    </source>
</evidence>
<dbReference type="InterPro" id="IPR003661">
    <property type="entry name" value="HisK_dim/P_dom"/>
</dbReference>
<evidence type="ECO:0000256" key="5">
    <source>
        <dbReference type="SAM" id="Phobius"/>
    </source>
</evidence>
<dbReference type="InterPro" id="IPR031621">
    <property type="entry name" value="HisKA_7TM"/>
</dbReference>
<evidence type="ECO:0000256" key="2">
    <source>
        <dbReference type="ARBA" id="ARBA00012438"/>
    </source>
</evidence>
<proteinExistence type="predicted"/>
<evidence type="ECO:0000259" key="6">
    <source>
        <dbReference type="SMART" id="SM00388"/>
    </source>
</evidence>
<dbReference type="CDD" id="cd00082">
    <property type="entry name" value="HisKA"/>
    <property type="match status" value="1"/>
</dbReference>
<comment type="catalytic activity">
    <reaction evidence="1">
        <text>ATP + protein L-histidine = ADP + protein N-phospho-L-histidine.</text>
        <dbReference type="EC" id="2.7.13.3"/>
    </reaction>
</comment>
<dbReference type="Pfam" id="PF16927">
    <property type="entry name" value="HisKA_7TM"/>
    <property type="match status" value="1"/>
</dbReference>
<dbReference type="PANTHER" id="PTHR42878:SF15">
    <property type="entry name" value="BACTERIOPHYTOCHROME"/>
    <property type="match status" value="1"/>
</dbReference>
<dbReference type="SMART" id="SM00388">
    <property type="entry name" value="HisKA"/>
    <property type="match status" value="1"/>
</dbReference>
<dbReference type="Gene3D" id="3.30.450.20">
    <property type="entry name" value="PAS domain"/>
    <property type="match status" value="1"/>
</dbReference>
<keyword evidence="5" id="KW-0472">Membrane</keyword>
<dbReference type="PANTHER" id="PTHR42878">
    <property type="entry name" value="TWO-COMPONENT HISTIDINE KINASE"/>
    <property type="match status" value="1"/>
</dbReference>
<dbReference type="Gene3D" id="1.10.287.130">
    <property type="match status" value="1"/>
</dbReference>
<accession>A0ABD5S281</accession>
<dbReference type="SUPFAM" id="SSF47384">
    <property type="entry name" value="Homodimeric domain of signal transducing histidine kinase"/>
    <property type="match status" value="1"/>
</dbReference>
<dbReference type="AlphaFoldDB" id="A0ABD5S281"/>
<dbReference type="EMBL" id="JBHSWU010000638">
    <property type="protein sequence ID" value="MFC6725659.1"/>
    <property type="molecule type" value="Genomic_DNA"/>
</dbReference>
<dbReference type="Pfam" id="PF00512">
    <property type="entry name" value="HisKA"/>
    <property type="match status" value="1"/>
</dbReference>
<keyword evidence="5" id="KW-0812">Transmembrane</keyword>
<feature type="transmembrane region" description="Helical" evidence="5">
    <location>
        <begin position="186"/>
        <end position="204"/>
    </location>
</feature>
<protein>
    <recommendedName>
        <fullName evidence="2">histidine kinase</fullName>
        <ecNumber evidence="2">2.7.13.3</ecNumber>
    </recommendedName>
</protein>
<dbReference type="EC" id="2.7.13.3" evidence="2"/>
<dbReference type="GO" id="GO:0004673">
    <property type="term" value="F:protein histidine kinase activity"/>
    <property type="evidence" value="ECO:0007669"/>
    <property type="project" value="UniProtKB-EC"/>
</dbReference>
<sequence>MVLGALTWPALAILAGVSLGAAVNFRIAAVSARKDVPVARVYRWLVLATAMLCVASAAKYLAPSLPVAFAAYVSYHVFNLGGAALFVLFVIVYTGHRDWLTRRRTALFALEPATYVLLLATNPIHGLVLTDLRVVPFEGLTTLHAGTTPLTALHILYTGALTTAGYVLLARFYVGTRNVYRKQTGVILLGSLLIPVGAFLYSGGVTPIDLTPFALVVNGVVVWIALFRYDFLDVTPLAADLLIERMEDAVVVTDREGSVLDVNDAATRLFSGGGDPTGRALSTVAPMLDAALEEEQPFTHTADGGDDVRTFDPNVTFVEDQFGIRRGRLIVLRDVTEQVRRRAELERQNERLDEFVSVVSHDIRNPLSVAEGYVDLARVEDDTAHLDRAADAIDRMNALVDDLLTLC</sequence>
<feature type="transmembrane region" description="Helical" evidence="5">
    <location>
        <begin position="150"/>
        <end position="174"/>
    </location>
</feature>
<name>A0ABD5S281_9EURY</name>
<evidence type="ECO:0000313" key="7">
    <source>
        <dbReference type="EMBL" id="MFC6725659.1"/>
    </source>
</evidence>
<feature type="domain" description="Signal transduction histidine kinase dimerisation/phosphoacceptor" evidence="6">
    <location>
        <begin position="351"/>
        <end position="406"/>
    </location>
</feature>
<keyword evidence="5" id="KW-1133">Transmembrane helix</keyword>
<dbReference type="InterPro" id="IPR035965">
    <property type="entry name" value="PAS-like_dom_sf"/>
</dbReference>
<evidence type="ECO:0000256" key="3">
    <source>
        <dbReference type="ARBA" id="ARBA00022679"/>
    </source>
</evidence>
<keyword evidence="4 7" id="KW-0418">Kinase</keyword>
<feature type="transmembrane region" description="Helical" evidence="5">
    <location>
        <begin position="106"/>
        <end position="130"/>
    </location>
</feature>
<keyword evidence="3" id="KW-0808">Transferase</keyword>
<evidence type="ECO:0000256" key="1">
    <source>
        <dbReference type="ARBA" id="ARBA00000085"/>
    </source>
</evidence>
<feature type="transmembrane region" description="Helical" evidence="5">
    <location>
        <begin position="6"/>
        <end position="29"/>
    </location>
</feature>
<gene>
    <name evidence="7" type="ORF">ACFQE1_15045</name>
</gene>
<dbReference type="SUPFAM" id="SSF55785">
    <property type="entry name" value="PYP-like sensor domain (PAS domain)"/>
    <property type="match status" value="1"/>
</dbReference>
<keyword evidence="8" id="KW-1185">Reference proteome</keyword>
<dbReference type="Proteomes" id="UP001596328">
    <property type="component" value="Unassembled WGS sequence"/>
</dbReference>
<feature type="non-terminal residue" evidence="7">
    <location>
        <position position="407"/>
    </location>
</feature>
<reference evidence="7 8" key="1">
    <citation type="journal article" date="2019" name="Int. J. Syst. Evol. Microbiol.">
        <title>The Global Catalogue of Microorganisms (GCM) 10K type strain sequencing project: providing services to taxonomists for standard genome sequencing and annotation.</title>
        <authorList>
            <consortium name="The Broad Institute Genomics Platform"/>
            <consortium name="The Broad Institute Genome Sequencing Center for Infectious Disease"/>
            <person name="Wu L."/>
            <person name="Ma J."/>
        </authorList>
    </citation>
    <scope>NUCLEOTIDE SEQUENCE [LARGE SCALE GENOMIC DNA]</scope>
    <source>
        <strain evidence="7 8">NBRC 111368</strain>
    </source>
</reference>
<feature type="transmembrane region" description="Helical" evidence="5">
    <location>
        <begin position="41"/>
        <end position="61"/>
    </location>
</feature>
<feature type="transmembrane region" description="Helical" evidence="5">
    <location>
        <begin position="73"/>
        <end position="94"/>
    </location>
</feature>
<evidence type="ECO:0000313" key="8">
    <source>
        <dbReference type="Proteomes" id="UP001596328"/>
    </source>
</evidence>
<feature type="transmembrane region" description="Helical" evidence="5">
    <location>
        <begin position="210"/>
        <end position="227"/>
    </location>
</feature>